<keyword evidence="3" id="KW-0633">Potassium transport</keyword>
<reference evidence="15" key="1">
    <citation type="journal article" date="2014" name="Int. J. Syst. Evol. Microbiol.">
        <title>Complete genome sequence of Corynebacterium casei LMG S-19264T (=DSM 44701T), isolated from a smear-ripened cheese.</title>
        <authorList>
            <consortium name="US DOE Joint Genome Institute (JGI-PGF)"/>
            <person name="Walter F."/>
            <person name="Albersmeier A."/>
            <person name="Kalinowski J."/>
            <person name="Ruckert C."/>
        </authorList>
    </citation>
    <scope>NUCLEOTIDE SEQUENCE</scope>
    <source>
        <strain evidence="15">KCTC 12988</strain>
    </source>
</reference>
<evidence type="ECO:0000256" key="13">
    <source>
        <dbReference type="SAM" id="Phobius"/>
    </source>
</evidence>
<feature type="transmembrane region" description="Helical" evidence="13">
    <location>
        <begin position="122"/>
        <end position="143"/>
    </location>
</feature>
<dbReference type="GO" id="GO:0005249">
    <property type="term" value="F:voltage-gated potassium channel activity"/>
    <property type="evidence" value="ECO:0007669"/>
    <property type="project" value="InterPro"/>
</dbReference>
<organism evidence="15 16">
    <name type="scientific">Roseibacillus persicicus</name>
    <dbReference type="NCBI Taxonomy" id="454148"/>
    <lineage>
        <taxon>Bacteria</taxon>
        <taxon>Pseudomonadati</taxon>
        <taxon>Verrucomicrobiota</taxon>
        <taxon>Verrucomicrobiia</taxon>
        <taxon>Verrucomicrobiales</taxon>
        <taxon>Verrucomicrobiaceae</taxon>
        <taxon>Roseibacillus</taxon>
    </lineage>
</organism>
<dbReference type="EMBL" id="BMXI01000013">
    <property type="protein sequence ID" value="GHC60310.1"/>
    <property type="molecule type" value="Genomic_DNA"/>
</dbReference>
<keyword evidence="8 13" id="KW-1133">Transmembrane helix</keyword>
<dbReference type="InterPro" id="IPR005821">
    <property type="entry name" value="Ion_trans_dom"/>
</dbReference>
<dbReference type="PRINTS" id="PR00169">
    <property type="entry name" value="KCHANNEL"/>
</dbReference>
<accession>A0A918TST3</accession>
<evidence type="ECO:0000256" key="11">
    <source>
        <dbReference type="ARBA" id="ARBA00023303"/>
    </source>
</evidence>
<feature type="transmembrane region" description="Helical" evidence="13">
    <location>
        <begin position="159"/>
        <end position="178"/>
    </location>
</feature>
<evidence type="ECO:0000259" key="14">
    <source>
        <dbReference type="Pfam" id="PF00520"/>
    </source>
</evidence>
<keyword evidence="2" id="KW-0813">Transport</keyword>
<protein>
    <submittedName>
        <fullName evidence="15">Ion transporter</fullName>
    </submittedName>
</protein>
<evidence type="ECO:0000256" key="4">
    <source>
        <dbReference type="ARBA" id="ARBA00022692"/>
    </source>
</evidence>
<keyword evidence="11" id="KW-0407">Ion channel</keyword>
<keyword evidence="10 13" id="KW-0472">Membrane</keyword>
<evidence type="ECO:0000256" key="7">
    <source>
        <dbReference type="ARBA" id="ARBA00022958"/>
    </source>
</evidence>
<evidence type="ECO:0000256" key="12">
    <source>
        <dbReference type="SAM" id="MobiDB-lite"/>
    </source>
</evidence>
<dbReference type="InterPro" id="IPR028325">
    <property type="entry name" value="VG_K_chnl"/>
</dbReference>
<evidence type="ECO:0000256" key="2">
    <source>
        <dbReference type="ARBA" id="ARBA00022448"/>
    </source>
</evidence>
<dbReference type="GO" id="GO:0008076">
    <property type="term" value="C:voltage-gated potassium channel complex"/>
    <property type="evidence" value="ECO:0007669"/>
    <property type="project" value="InterPro"/>
</dbReference>
<dbReference type="RefSeq" id="WP_189571435.1">
    <property type="nucleotide sequence ID" value="NZ_BMXI01000013.1"/>
</dbReference>
<dbReference type="InterPro" id="IPR027359">
    <property type="entry name" value="Volt_channel_dom_sf"/>
</dbReference>
<evidence type="ECO:0000256" key="9">
    <source>
        <dbReference type="ARBA" id="ARBA00023065"/>
    </source>
</evidence>
<sequence>MKNEPHAHPWQIAVLILSVFSLITVAFLGLGSLNPESRRVLEIADDLICIIFLGDFCWVFARAPNKKEYLKWGWLDLLSSIPASPWLRIGRLGRVIRLVRVLRIIRSLAGLRAVLDRSRATSAFIFVLTTSFVAVVVGALLVLEHEAGHDGSIQSGEDAIWWAFVTMTTVGYGDYFPVSLGGRMIAIVLMIFGIGLFGTFTGYIANWFEVPGEKEDQSRDEQILREIRLLRNEVAELKKDKGAGGKDPESTCLPSPSESPHEKT</sequence>
<evidence type="ECO:0000256" key="3">
    <source>
        <dbReference type="ARBA" id="ARBA00022538"/>
    </source>
</evidence>
<evidence type="ECO:0000256" key="1">
    <source>
        <dbReference type="ARBA" id="ARBA00004141"/>
    </source>
</evidence>
<dbReference type="PANTHER" id="PTHR11537">
    <property type="entry name" value="VOLTAGE-GATED POTASSIUM CHANNEL"/>
    <property type="match status" value="1"/>
</dbReference>
<feature type="compositionally biased region" description="Basic and acidic residues" evidence="12">
    <location>
        <begin position="238"/>
        <end position="249"/>
    </location>
</feature>
<feature type="transmembrane region" description="Helical" evidence="13">
    <location>
        <begin position="12"/>
        <end position="31"/>
    </location>
</feature>
<proteinExistence type="predicted"/>
<dbReference type="Pfam" id="PF00520">
    <property type="entry name" value="Ion_trans"/>
    <property type="match status" value="1"/>
</dbReference>
<feature type="domain" description="Ion transport" evidence="14">
    <location>
        <begin position="9"/>
        <end position="209"/>
    </location>
</feature>
<keyword evidence="4 13" id="KW-0812">Transmembrane</keyword>
<evidence type="ECO:0000256" key="10">
    <source>
        <dbReference type="ARBA" id="ARBA00023136"/>
    </source>
</evidence>
<reference evidence="15" key="2">
    <citation type="submission" date="2020-09" db="EMBL/GenBank/DDBJ databases">
        <authorList>
            <person name="Sun Q."/>
            <person name="Kim S."/>
        </authorList>
    </citation>
    <scope>NUCLEOTIDE SEQUENCE</scope>
    <source>
        <strain evidence="15">KCTC 12988</strain>
    </source>
</reference>
<evidence type="ECO:0000256" key="8">
    <source>
        <dbReference type="ARBA" id="ARBA00022989"/>
    </source>
</evidence>
<name>A0A918TST3_9BACT</name>
<comment type="subcellular location">
    <subcellularLocation>
        <location evidence="1">Membrane</location>
        <topology evidence="1">Multi-pass membrane protein</topology>
    </subcellularLocation>
</comment>
<keyword evidence="5" id="KW-0631">Potassium channel</keyword>
<keyword evidence="7" id="KW-0630">Potassium</keyword>
<keyword evidence="16" id="KW-1185">Reference proteome</keyword>
<feature type="region of interest" description="Disordered" evidence="12">
    <location>
        <begin position="238"/>
        <end position="264"/>
    </location>
</feature>
<gene>
    <name evidence="15" type="ORF">GCM10007100_29510</name>
</gene>
<dbReference type="Proteomes" id="UP000644507">
    <property type="component" value="Unassembled WGS sequence"/>
</dbReference>
<feature type="transmembrane region" description="Helical" evidence="13">
    <location>
        <begin position="185"/>
        <end position="205"/>
    </location>
</feature>
<dbReference type="Gene3D" id="1.20.120.350">
    <property type="entry name" value="Voltage-gated potassium channels. Chain C"/>
    <property type="match status" value="1"/>
</dbReference>
<evidence type="ECO:0000313" key="16">
    <source>
        <dbReference type="Proteomes" id="UP000644507"/>
    </source>
</evidence>
<dbReference type="GO" id="GO:0001508">
    <property type="term" value="P:action potential"/>
    <property type="evidence" value="ECO:0007669"/>
    <property type="project" value="TreeGrafter"/>
</dbReference>
<keyword evidence="9" id="KW-0406">Ion transport</keyword>
<evidence type="ECO:0000256" key="6">
    <source>
        <dbReference type="ARBA" id="ARBA00022882"/>
    </source>
</evidence>
<evidence type="ECO:0000313" key="15">
    <source>
        <dbReference type="EMBL" id="GHC60310.1"/>
    </source>
</evidence>
<comment type="caution">
    <text evidence="15">The sequence shown here is derived from an EMBL/GenBank/DDBJ whole genome shotgun (WGS) entry which is preliminary data.</text>
</comment>
<dbReference type="SUPFAM" id="SSF81324">
    <property type="entry name" value="Voltage-gated potassium channels"/>
    <property type="match status" value="1"/>
</dbReference>
<evidence type="ECO:0000256" key="5">
    <source>
        <dbReference type="ARBA" id="ARBA00022826"/>
    </source>
</evidence>
<dbReference type="Gene3D" id="1.10.287.70">
    <property type="match status" value="1"/>
</dbReference>
<keyword evidence="6" id="KW-0851">Voltage-gated channel</keyword>
<dbReference type="AlphaFoldDB" id="A0A918TST3"/>
<dbReference type="PANTHER" id="PTHR11537:SF254">
    <property type="entry name" value="POTASSIUM VOLTAGE-GATED CHANNEL PROTEIN SHAB"/>
    <property type="match status" value="1"/>
</dbReference>